<dbReference type="Proteomes" id="UP001153076">
    <property type="component" value="Unassembled WGS sequence"/>
</dbReference>
<gene>
    <name evidence="2" type="ORF">Cgig2_013903</name>
</gene>
<sequence>MDEIILSREGHGHEFITDFITYAISTCIVGNANGTCHFRVVKYLRKIDEIKCYHWCAYTIKCLNDAVVEWKKDKTKFCTGSLLFLMLFYMDRVQFKGKKVERSFPVAINWDTNKVRNRDKDEQLLREYRKGRILERIDCQTITRLAEEDLGIKMQEMESGQPHKEGTSEMSRGRPSKKQRCPFCPHCDGQREGLIHVNNDPIQTATDTQTQQTPPHTRQAVATSENIQECVSPDDEYYCSPVFLEQLDKLESIAREEIQQRKRSLAAHQVSALKYHLNKKQLQLFQHNLTLA</sequence>
<name>A0A9Q1JWN6_9CARY</name>
<keyword evidence="3" id="KW-1185">Reference proteome</keyword>
<dbReference type="AlphaFoldDB" id="A0A9Q1JWN6"/>
<dbReference type="PANTHER" id="PTHR34835:SF90">
    <property type="entry name" value="AMINOTRANSFERASE-LIKE PLANT MOBILE DOMAIN-CONTAINING PROTEIN"/>
    <property type="match status" value="1"/>
</dbReference>
<evidence type="ECO:0000313" key="2">
    <source>
        <dbReference type="EMBL" id="KAJ8432250.1"/>
    </source>
</evidence>
<organism evidence="2 3">
    <name type="scientific">Carnegiea gigantea</name>
    <dbReference type="NCBI Taxonomy" id="171969"/>
    <lineage>
        <taxon>Eukaryota</taxon>
        <taxon>Viridiplantae</taxon>
        <taxon>Streptophyta</taxon>
        <taxon>Embryophyta</taxon>
        <taxon>Tracheophyta</taxon>
        <taxon>Spermatophyta</taxon>
        <taxon>Magnoliopsida</taxon>
        <taxon>eudicotyledons</taxon>
        <taxon>Gunneridae</taxon>
        <taxon>Pentapetalae</taxon>
        <taxon>Caryophyllales</taxon>
        <taxon>Cactineae</taxon>
        <taxon>Cactaceae</taxon>
        <taxon>Cactoideae</taxon>
        <taxon>Echinocereeae</taxon>
        <taxon>Carnegiea</taxon>
    </lineage>
</organism>
<protein>
    <submittedName>
        <fullName evidence="2">Uncharacterized protein</fullName>
    </submittedName>
</protein>
<proteinExistence type="predicted"/>
<evidence type="ECO:0000256" key="1">
    <source>
        <dbReference type="SAM" id="MobiDB-lite"/>
    </source>
</evidence>
<dbReference type="OrthoDB" id="669288at2759"/>
<accession>A0A9Q1JWN6</accession>
<dbReference type="PANTHER" id="PTHR34835">
    <property type="entry name" value="OS07G0283600 PROTEIN-RELATED"/>
    <property type="match status" value="1"/>
</dbReference>
<dbReference type="EMBL" id="JAKOGI010000621">
    <property type="protein sequence ID" value="KAJ8432250.1"/>
    <property type="molecule type" value="Genomic_DNA"/>
</dbReference>
<reference evidence="2" key="1">
    <citation type="submission" date="2022-04" db="EMBL/GenBank/DDBJ databases">
        <title>Carnegiea gigantea Genome sequencing and assembly v2.</title>
        <authorList>
            <person name="Copetti D."/>
            <person name="Sanderson M.J."/>
            <person name="Burquez A."/>
            <person name="Wojciechowski M.F."/>
        </authorList>
    </citation>
    <scope>NUCLEOTIDE SEQUENCE</scope>
    <source>
        <strain evidence="2">SGP5-SGP5p</strain>
        <tissue evidence="2">Aerial part</tissue>
    </source>
</reference>
<feature type="region of interest" description="Disordered" evidence="1">
    <location>
        <begin position="158"/>
        <end position="180"/>
    </location>
</feature>
<comment type="caution">
    <text evidence="2">The sequence shown here is derived from an EMBL/GenBank/DDBJ whole genome shotgun (WGS) entry which is preliminary data.</text>
</comment>
<evidence type="ECO:0000313" key="3">
    <source>
        <dbReference type="Proteomes" id="UP001153076"/>
    </source>
</evidence>